<comment type="caution">
    <text evidence="1">The sequence shown here is derived from an EMBL/GenBank/DDBJ whole genome shotgun (WGS) entry which is preliminary data.</text>
</comment>
<sequence length="94" mass="10438">MTPTEPMLINCGPHGECVSAVVCGHLLQHYLAPVGFVENNDDPNDLQAWCYLCEDKFQSEGDMTDAFREFNGMTIVCVICYAESKGRHTIPAIQ</sequence>
<organism evidence="1 2">
    <name type="scientific">Xanthomonas citri pv. sesbaniae</name>
    <dbReference type="NCBI Taxonomy" id="473425"/>
    <lineage>
        <taxon>Bacteria</taxon>
        <taxon>Pseudomonadati</taxon>
        <taxon>Pseudomonadota</taxon>
        <taxon>Gammaproteobacteria</taxon>
        <taxon>Lysobacterales</taxon>
        <taxon>Lysobacteraceae</taxon>
        <taxon>Xanthomonas</taxon>
    </lineage>
</organism>
<dbReference type="AlphaFoldDB" id="A0AAW4RKP5"/>
<evidence type="ECO:0000313" key="1">
    <source>
        <dbReference type="EMBL" id="MBZ3923403.1"/>
    </source>
</evidence>
<dbReference type="Proteomes" id="UP000825388">
    <property type="component" value="Unassembled WGS sequence"/>
</dbReference>
<dbReference type="EMBL" id="LOKL01000041">
    <property type="protein sequence ID" value="MBZ3923403.1"/>
    <property type="molecule type" value="Genomic_DNA"/>
</dbReference>
<evidence type="ECO:0000313" key="2">
    <source>
        <dbReference type="Proteomes" id="UP000825388"/>
    </source>
</evidence>
<proteinExistence type="predicted"/>
<dbReference type="RefSeq" id="WP_089112245.1">
    <property type="nucleotide sequence ID" value="NZ_LOKL01000041.1"/>
</dbReference>
<accession>A0AAW4RKP5</accession>
<protein>
    <submittedName>
        <fullName evidence="1">Uncharacterized protein</fullName>
    </submittedName>
</protein>
<reference evidence="1" key="1">
    <citation type="submission" date="2015-12" db="EMBL/GenBank/DDBJ databases">
        <authorList>
            <person name="Bansal K."/>
            <person name="Midha S."/>
            <person name="Patil P.B."/>
        </authorList>
    </citation>
    <scope>NUCLEOTIDE SEQUENCE</scope>
    <source>
        <strain evidence="1">LMG867</strain>
    </source>
</reference>
<gene>
    <name evidence="1" type="ORF">Xseb_22990</name>
</gene>
<name>A0AAW4RKP5_XANCI</name>